<evidence type="ECO:0000256" key="1">
    <source>
        <dbReference type="SAM" id="SignalP"/>
    </source>
</evidence>
<reference evidence="3 4" key="1">
    <citation type="submission" date="2018-08" db="EMBL/GenBank/DDBJ databases">
        <title>Mucilaginibacter terrae sp. nov., isolated from manganese diggings.</title>
        <authorList>
            <person name="Huang Y."/>
            <person name="Zhou Z."/>
        </authorList>
    </citation>
    <scope>NUCLEOTIDE SEQUENCE [LARGE SCALE GENOMIC DNA]</scope>
    <source>
        <strain evidence="3 4">ZH6</strain>
    </source>
</reference>
<gene>
    <name evidence="3" type="ORF">DYU05_08765</name>
</gene>
<name>A0A3E2NXN5_9SPHI</name>
<evidence type="ECO:0000313" key="3">
    <source>
        <dbReference type="EMBL" id="RFZ85671.1"/>
    </source>
</evidence>
<dbReference type="RefSeq" id="WP_117382568.1">
    <property type="nucleotide sequence ID" value="NZ_QWDE01000001.1"/>
</dbReference>
<dbReference type="OrthoDB" id="1467485at2"/>
<comment type="caution">
    <text evidence="3">The sequence shown here is derived from an EMBL/GenBank/DDBJ whole genome shotgun (WGS) entry which is preliminary data.</text>
</comment>
<keyword evidence="4" id="KW-1185">Reference proteome</keyword>
<feature type="domain" description="Outer membrane protein beta-barrel" evidence="2">
    <location>
        <begin position="36"/>
        <end position="218"/>
    </location>
</feature>
<dbReference type="Pfam" id="PF13568">
    <property type="entry name" value="OMP_b-brl_2"/>
    <property type="match status" value="1"/>
</dbReference>
<dbReference type="EMBL" id="QWDE01000001">
    <property type="protein sequence ID" value="RFZ85671.1"/>
    <property type="molecule type" value="Genomic_DNA"/>
</dbReference>
<dbReference type="AlphaFoldDB" id="A0A3E2NXN5"/>
<dbReference type="Proteomes" id="UP000260823">
    <property type="component" value="Unassembled WGS sequence"/>
</dbReference>
<accession>A0A3E2NXN5</accession>
<feature type="signal peptide" evidence="1">
    <location>
        <begin position="1"/>
        <end position="21"/>
    </location>
</feature>
<proteinExistence type="predicted"/>
<sequence length="245" mass="27305">MIKRYLAILTVLLCCSNISRAQQFAPAWGGGADQTDLSFGFSFSYVSSNFKIVKQPNWRSPYFDADLGKPATDSLNSISSPSTPGFAVGFITRYRITDHLEVRTTPSLVFSDKKLIYTYANTTEPIEKQVQTTTVDLPLSLKLKSDRIGNMRAYLLGGVKFSGAIGGKKDDANTAPLDRIVKNVKSYSSYEAGFGFDIYFEYFKLSPELKVTNTFGNMLVPENHPFSSPISKLSLHTIMFSLYFE</sequence>
<evidence type="ECO:0000313" key="4">
    <source>
        <dbReference type="Proteomes" id="UP000260823"/>
    </source>
</evidence>
<dbReference type="InterPro" id="IPR025665">
    <property type="entry name" value="Beta-barrel_OMP_2"/>
</dbReference>
<evidence type="ECO:0000259" key="2">
    <source>
        <dbReference type="Pfam" id="PF13568"/>
    </source>
</evidence>
<protein>
    <submittedName>
        <fullName evidence="3">PorT family protein</fullName>
    </submittedName>
</protein>
<feature type="chain" id="PRO_5017693119" evidence="1">
    <location>
        <begin position="22"/>
        <end position="245"/>
    </location>
</feature>
<organism evidence="3 4">
    <name type="scientific">Mucilaginibacter terrenus</name>
    <dbReference type="NCBI Taxonomy" id="2482727"/>
    <lineage>
        <taxon>Bacteria</taxon>
        <taxon>Pseudomonadati</taxon>
        <taxon>Bacteroidota</taxon>
        <taxon>Sphingobacteriia</taxon>
        <taxon>Sphingobacteriales</taxon>
        <taxon>Sphingobacteriaceae</taxon>
        <taxon>Mucilaginibacter</taxon>
    </lineage>
</organism>
<keyword evidence="1" id="KW-0732">Signal</keyword>